<dbReference type="EMBL" id="JAVDRP010000039">
    <property type="protein sequence ID" value="MDR6413210.1"/>
    <property type="molecule type" value="Genomic_DNA"/>
</dbReference>
<dbReference type="Proteomes" id="UP001264340">
    <property type="component" value="Unassembled WGS sequence"/>
</dbReference>
<comment type="caution">
    <text evidence="1">The sequence shown here is derived from an EMBL/GenBank/DDBJ whole genome shotgun (WGS) entry which is preliminary data.</text>
</comment>
<organism evidence="1 2">
    <name type="scientific">Paraburkholderia terricola</name>
    <dbReference type="NCBI Taxonomy" id="169427"/>
    <lineage>
        <taxon>Bacteria</taxon>
        <taxon>Pseudomonadati</taxon>
        <taxon>Pseudomonadota</taxon>
        <taxon>Betaproteobacteria</taxon>
        <taxon>Burkholderiales</taxon>
        <taxon>Burkholderiaceae</taxon>
        <taxon>Paraburkholderia</taxon>
    </lineage>
</organism>
<proteinExistence type="predicted"/>
<reference evidence="1 2" key="1">
    <citation type="submission" date="2023-07" db="EMBL/GenBank/DDBJ databases">
        <title>Sorghum-associated microbial communities from plants grown in Nebraska, USA.</title>
        <authorList>
            <person name="Schachtman D."/>
        </authorList>
    </citation>
    <scope>NUCLEOTIDE SEQUENCE [LARGE SCALE GENOMIC DNA]</scope>
    <source>
        <strain evidence="1 2">DS1316</strain>
    </source>
</reference>
<sequence>MQPQLASRFRRMRKVKMYRHVRSRLRPETNARLCRSSVLVTAIIITAFNALNPGLRHSTLEPAGLPATCFPFSITALANRSLPITLTRAYSRTDFTALRAFVQRVPPATIARLYFSEDSDGNAPTVR</sequence>
<evidence type="ECO:0000313" key="2">
    <source>
        <dbReference type="Proteomes" id="UP001264340"/>
    </source>
</evidence>
<protein>
    <submittedName>
        <fullName evidence="1">Uncharacterized protein</fullName>
    </submittedName>
</protein>
<accession>A0ABU1M3B8</accession>
<keyword evidence="2" id="KW-1185">Reference proteome</keyword>
<name>A0ABU1M3B8_9BURK</name>
<dbReference type="RefSeq" id="WP_310127701.1">
    <property type="nucleotide sequence ID" value="NZ_JAVDQV010000021.1"/>
</dbReference>
<evidence type="ECO:0000313" key="1">
    <source>
        <dbReference type="EMBL" id="MDR6413210.1"/>
    </source>
</evidence>
<gene>
    <name evidence="1" type="ORF">J2804_006648</name>
</gene>